<organism evidence="2 3">
    <name type="scientific">Trypanosoma conorhini</name>
    <dbReference type="NCBI Taxonomy" id="83891"/>
    <lineage>
        <taxon>Eukaryota</taxon>
        <taxon>Discoba</taxon>
        <taxon>Euglenozoa</taxon>
        <taxon>Kinetoplastea</taxon>
        <taxon>Metakinetoplastina</taxon>
        <taxon>Trypanosomatida</taxon>
        <taxon>Trypanosomatidae</taxon>
        <taxon>Trypanosoma</taxon>
    </lineage>
</organism>
<dbReference type="GeneID" id="40319977"/>
<feature type="region of interest" description="Disordered" evidence="1">
    <location>
        <begin position="83"/>
        <end position="119"/>
    </location>
</feature>
<gene>
    <name evidence="2" type="ORF">Tco025E_06366</name>
</gene>
<protein>
    <submittedName>
        <fullName evidence="2">Uncharacterized protein</fullName>
    </submittedName>
</protein>
<dbReference type="RefSeq" id="XP_029226676.1">
    <property type="nucleotide sequence ID" value="XM_029373243.1"/>
</dbReference>
<evidence type="ECO:0000313" key="2">
    <source>
        <dbReference type="EMBL" id="RNF13059.1"/>
    </source>
</evidence>
<reference evidence="2 3" key="1">
    <citation type="journal article" date="2018" name="BMC Genomics">
        <title>Genomic comparison of Trypanosoma conorhini and Trypanosoma rangeli to Trypanosoma cruzi strains of high and low virulence.</title>
        <authorList>
            <person name="Bradwell K.R."/>
            <person name="Koparde V.N."/>
            <person name="Matveyev A.V."/>
            <person name="Serrano M.G."/>
            <person name="Alves J.M."/>
            <person name="Parikh H."/>
            <person name="Huang B."/>
            <person name="Lee V."/>
            <person name="Espinosa-Alvarez O."/>
            <person name="Ortiz P.A."/>
            <person name="Costa-Martins A.G."/>
            <person name="Teixeira M.M."/>
            <person name="Buck G.A."/>
        </authorList>
    </citation>
    <scope>NUCLEOTIDE SEQUENCE [LARGE SCALE GENOMIC DNA]</scope>
    <source>
        <strain evidence="2 3">025E</strain>
    </source>
</reference>
<proteinExistence type="predicted"/>
<name>A0A422P5R5_9TRYP</name>
<sequence length="119" mass="13384">MCTLAEEGEGRRQATLRAVGAVAPRLVGVHEADVQHRLPAHKAELARLRALVKDGVEVVVHAVQHPAVRLAKHSEAHRRLLQPLRQIHRRHDRAPPTSRQRNAGGKRTHSRQRCVQQDN</sequence>
<accession>A0A422P5R5</accession>
<evidence type="ECO:0000256" key="1">
    <source>
        <dbReference type="SAM" id="MobiDB-lite"/>
    </source>
</evidence>
<dbReference type="EMBL" id="MKKU01000424">
    <property type="protein sequence ID" value="RNF13059.1"/>
    <property type="molecule type" value="Genomic_DNA"/>
</dbReference>
<keyword evidence="3" id="KW-1185">Reference proteome</keyword>
<feature type="compositionally biased region" description="Basic residues" evidence="1">
    <location>
        <begin position="83"/>
        <end position="92"/>
    </location>
</feature>
<dbReference type="AlphaFoldDB" id="A0A422P5R5"/>
<dbReference type="Proteomes" id="UP000284403">
    <property type="component" value="Unassembled WGS sequence"/>
</dbReference>
<evidence type="ECO:0000313" key="3">
    <source>
        <dbReference type="Proteomes" id="UP000284403"/>
    </source>
</evidence>
<comment type="caution">
    <text evidence="2">The sequence shown here is derived from an EMBL/GenBank/DDBJ whole genome shotgun (WGS) entry which is preliminary data.</text>
</comment>